<dbReference type="Proteomes" id="UP001597061">
    <property type="component" value="Unassembled WGS sequence"/>
</dbReference>
<dbReference type="RefSeq" id="WP_379924141.1">
    <property type="nucleotide sequence ID" value="NZ_JBHTJI010000001.1"/>
</dbReference>
<evidence type="ECO:0000313" key="2">
    <source>
        <dbReference type="Proteomes" id="UP001597061"/>
    </source>
</evidence>
<comment type="caution">
    <text evidence="1">The sequence shown here is derived from an EMBL/GenBank/DDBJ whole genome shotgun (WGS) entry which is preliminary data.</text>
</comment>
<gene>
    <name evidence="1" type="ORF">ACFQ1R_00605</name>
</gene>
<protein>
    <recommendedName>
        <fullName evidence="3">STAS/SEC14 domain-containing protein</fullName>
    </recommendedName>
</protein>
<proteinExistence type="predicted"/>
<reference evidence="2" key="1">
    <citation type="journal article" date="2019" name="Int. J. Syst. Evol. Microbiol.">
        <title>The Global Catalogue of Microorganisms (GCM) 10K type strain sequencing project: providing services to taxonomists for standard genome sequencing and annotation.</title>
        <authorList>
            <consortium name="The Broad Institute Genomics Platform"/>
            <consortium name="The Broad Institute Genome Sequencing Center for Infectious Disease"/>
            <person name="Wu L."/>
            <person name="Ma J."/>
        </authorList>
    </citation>
    <scope>NUCLEOTIDE SEQUENCE [LARGE SCALE GENOMIC DNA]</scope>
    <source>
        <strain evidence="2">CCUG 62414</strain>
    </source>
</reference>
<organism evidence="1 2">
    <name type="scientific">Mariniflexile jejuense</name>
    <dbReference type="NCBI Taxonomy" id="1173582"/>
    <lineage>
        <taxon>Bacteria</taxon>
        <taxon>Pseudomonadati</taxon>
        <taxon>Bacteroidota</taxon>
        <taxon>Flavobacteriia</taxon>
        <taxon>Flavobacteriales</taxon>
        <taxon>Flavobacteriaceae</taxon>
        <taxon>Mariniflexile</taxon>
    </lineage>
</organism>
<evidence type="ECO:0000313" key="1">
    <source>
        <dbReference type="EMBL" id="MFD0988581.1"/>
    </source>
</evidence>
<evidence type="ECO:0008006" key="3">
    <source>
        <dbReference type="Google" id="ProtNLM"/>
    </source>
</evidence>
<keyword evidence="2" id="KW-1185">Reference proteome</keyword>
<accession>A0ABW3JFK4</accession>
<sequence length="142" mass="16968">MTFENSEFFKLKHFKLEKPFGNFYFFETFFISEVNEGVHFDWNMIQEVMDYIVEFYGITAKLGYISNRINSYSTNPHTWNKVKNKYNIIIAGAIISYTKTTFLNASLEKELSKTKIKRCLSLKEAIEWILDLNEFKKEEIHF</sequence>
<name>A0ABW3JFK4_9FLAO</name>
<dbReference type="EMBL" id="JBHTJI010000001">
    <property type="protein sequence ID" value="MFD0988581.1"/>
    <property type="molecule type" value="Genomic_DNA"/>
</dbReference>